<reference evidence="1" key="2">
    <citation type="submission" date="2020-05" db="UniProtKB">
        <authorList>
            <consortium name="EnsemblMetazoa"/>
        </authorList>
    </citation>
    <scope>IDENTIFICATION</scope>
    <source>
        <strain evidence="1">IAEA</strain>
    </source>
</reference>
<dbReference type="Proteomes" id="UP000092460">
    <property type="component" value="Unassembled WGS sequence"/>
</dbReference>
<dbReference type="EnsemblMetazoa" id="GPPI000900-RA">
    <property type="protein sequence ID" value="GPPI000900-PA"/>
    <property type="gene ID" value="GPPI000900"/>
</dbReference>
<dbReference type="AlphaFoldDB" id="A0A1B0ALL5"/>
<keyword evidence="2" id="KW-1185">Reference proteome</keyword>
<name>A0A1B0ALL5_9MUSC</name>
<accession>A0A1B0ALL5</accession>
<sequence length="173" mass="19793">VATASFLDEWTERPRTEKWLVTVEIPGATLHLPKRQQSVHTSRIQTEWLDEQVEANKGAADAPPLSAVTTDEESCVMMRETSPNARSEESHIQRTGRIAKPMVTAMVEYFKNDLNGRCFCNPCHNLLRRKVKIKISSKNKLPIFTTFNQEESRVHINGCKKILFACSSRFHYC</sequence>
<protein>
    <submittedName>
        <fullName evidence="1">Uncharacterized protein</fullName>
    </submittedName>
</protein>
<reference evidence="2" key="1">
    <citation type="submission" date="2015-01" db="EMBL/GenBank/DDBJ databases">
        <authorList>
            <person name="Aksoy S."/>
            <person name="Warren W."/>
            <person name="Wilson R.K."/>
        </authorList>
    </citation>
    <scope>NUCLEOTIDE SEQUENCE [LARGE SCALE GENOMIC DNA]</scope>
    <source>
        <strain evidence="2">IAEA</strain>
    </source>
</reference>
<evidence type="ECO:0000313" key="2">
    <source>
        <dbReference type="Proteomes" id="UP000092460"/>
    </source>
</evidence>
<evidence type="ECO:0000313" key="1">
    <source>
        <dbReference type="EnsemblMetazoa" id="GPPI000900-PA"/>
    </source>
</evidence>
<organism evidence="1 2">
    <name type="scientific">Glossina palpalis gambiensis</name>
    <dbReference type="NCBI Taxonomy" id="67801"/>
    <lineage>
        <taxon>Eukaryota</taxon>
        <taxon>Metazoa</taxon>
        <taxon>Ecdysozoa</taxon>
        <taxon>Arthropoda</taxon>
        <taxon>Hexapoda</taxon>
        <taxon>Insecta</taxon>
        <taxon>Pterygota</taxon>
        <taxon>Neoptera</taxon>
        <taxon>Endopterygota</taxon>
        <taxon>Diptera</taxon>
        <taxon>Brachycera</taxon>
        <taxon>Muscomorpha</taxon>
        <taxon>Hippoboscoidea</taxon>
        <taxon>Glossinidae</taxon>
        <taxon>Glossina</taxon>
    </lineage>
</organism>
<dbReference type="EMBL" id="JXJN01031312">
    <property type="status" value="NOT_ANNOTATED_CDS"/>
    <property type="molecule type" value="Genomic_DNA"/>
</dbReference>
<proteinExistence type="predicted"/>
<dbReference type="VEuPathDB" id="VectorBase:GPPI000900"/>